<feature type="region of interest" description="Disordered" evidence="1">
    <location>
        <begin position="83"/>
        <end position="102"/>
    </location>
</feature>
<evidence type="ECO:0000313" key="2">
    <source>
        <dbReference type="Ensembl" id="ENSPSMP00000009985.1"/>
    </source>
</evidence>
<dbReference type="Ensembl" id="ENSPSMT00000011698.1">
    <property type="protein sequence ID" value="ENSPSMP00000009985.1"/>
    <property type="gene ID" value="ENSPSMG00000007292.1"/>
</dbReference>
<proteinExistence type="predicted"/>
<dbReference type="Proteomes" id="UP000694414">
    <property type="component" value="Unplaced"/>
</dbReference>
<reference evidence="2" key="1">
    <citation type="submission" date="2025-08" db="UniProtKB">
        <authorList>
            <consortium name="Ensembl"/>
        </authorList>
    </citation>
    <scope>IDENTIFICATION</scope>
</reference>
<sequence>LKISSERDKSSPQFISRMTVRTVEKFHIHPYKSNLISNLKSFSFFSFLFFFLRQGLTPLPELECSGIIIAHCNLKLLGSSNHPASPSQVGRTAGTCHHTHRDGVSLRLSRTPDLERSTRLGLPEC</sequence>
<dbReference type="AlphaFoldDB" id="A0A8C8Z839"/>
<organism evidence="2 3">
    <name type="scientific">Prolemur simus</name>
    <name type="common">Greater bamboo lemur</name>
    <name type="synonym">Hapalemur simus</name>
    <dbReference type="NCBI Taxonomy" id="1328070"/>
    <lineage>
        <taxon>Eukaryota</taxon>
        <taxon>Metazoa</taxon>
        <taxon>Chordata</taxon>
        <taxon>Craniata</taxon>
        <taxon>Vertebrata</taxon>
        <taxon>Euteleostomi</taxon>
        <taxon>Mammalia</taxon>
        <taxon>Eutheria</taxon>
        <taxon>Euarchontoglires</taxon>
        <taxon>Primates</taxon>
        <taxon>Strepsirrhini</taxon>
        <taxon>Lemuriformes</taxon>
        <taxon>Lemuridae</taxon>
        <taxon>Prolemur</taxon>
    </lineage>
</organism>
<dbReference type="PANTHER" id="PTHR12138">
    <property type="entry name" value="PRIMATE-EXPANDED PROTEIN FAMILY"/>
    <property type="match status" value="1"/>
</dbReference>
<protein>
    <submittedName>
        <fullName evidence="2">Uncharacterized protein</fullName>
    </submittedName>
</protein>
<accession>A0A8C8Z839</accession>
<keyword evidence="3" id="KW-1185">Reference proteome</keyword>
<dbReference type="GeneTree" id="ENSGT01120000271815"/>
<name>A0A8C8Z839_PROSS</name>
<dbReference type="PANTHER" id="PTHR12138:SF162">
    <property type="entry name" value="CHROMOSOME UNDETERMINED SCAFFOLD_275, WHOLE GENOME SHOTGUN SEQUENCE"/>
    <property type="match status" value="1"/>
</dbReference>
<reference evidence="2" key="2">
    <citation type="submission" date="2025-09" db="UniProtKB">
        <authorList>
            <consortium name="Ensembl"/>
        </authorList>
    </citation>
    <scope>IDENTIFICATION</scope>
</reference>
<evidence type="ECO:0000256" key="1">
    <source>
        <dbReference type="SAM" id="MobiDB-lite"/>
    </source>
</evidence>
<evidence type="ECO:0000313" key="3">
    <source>
        <dbReference type="Proteomes" id="UP000694414"/>
    </source>
</evidence>